<feature type="transmembrane region" description="Helical" evidence="7">
    <location>
        <begin position="12"/>
        <end position="33"/>
    </location>
</feature>
<dbReference type="RefSeq" id="WP_006626791.1">
    <property type="nucleotide sequence ID" value="NZ_ADFR01000003.1"/>
</dbReference>
<evidence type="ECO:0000256" key="1">
    <source>
        <dbReference type="ARBA" id="ARBA00004127"/>
    </source>
</evidence>
<proteinExistence type="predicted"/>
<feature type="transmembrane region" description="Helical" evidence="7">
    <location>
        <begin position="181"/>
        <end position="204"/>
    </location>
</feature>
<protein>
    <submittedName>
        <fullName evidence="8">Electron transport complex, RnfABCDGE type, E subunit</fullName>
    </submittedName>
</protein>
<keyword evidence="5 7" id="KW-1133">Transmembrane helix</keyword>
<evidence type="ECO:0000256" key="3">
    <source>
        <dbReference type="ARBA" id="ARBA00022692"/>
    </source>
</evidence>
<comment type="caution">
    <text evidence="8">The sequence shown here is derived from an EMBL/GenBank/DDBJ whole genome shotgun (WGS) entry which is preliminary data.</text>
</comment>
<dbReference type="eggNOG" id="COG4660">
    <property type="taxonomic scope" value="Bacteria"/>
</dbReference>
<feature type="non-terminal residue" evidence="8">
    <location>
        <position position="1"/>
    </location>
</feature>
<sequence>EKQVKKQGFLGRLISESPVFSMYLGLCSTLAISTSLNNALGMGIGVIFVLVLSNMLVSMVRHITPDDIHIPVYITIIATLVTVLSMLMHAFTPTLFTALGAFLDLITVNCIILGRAEAFACKNNVVDSVKDGFQMGLAYTGALLCMAVIRQIVGTGILSLSNPFTDQLIFKVQLIPVGFEIPLFTEQFGAFITFACIAALVANYKNRLATQGKRGK</sequence>
<dbReference type="Pfam" id="PF02508">
    <property type="entry name" value="Rnf-Nqr"/>
    <property type="match status" value="1"/>
</dbReference>
<dbReference type="PANTHER" id="PTHR30586">
    <property type="entry name" value="ELECTRON TRANSPORT COMPLEX PROTEIN RNFE"/>
    <property type="match status" value="1"/>
</dbReference>
<evidence type="ECO:0000313" key="8">
    <source>
        <dbReference type="EMBL" id="EFC05842.1"/>
    </source>
</evidence>
<keyword evidence="9" id="KW-1185">Reference proteome</keyword>
<dbReference type="InterPro" id="IPR003667">
    <property type="entry name" value="NqrDE/RnfAE"/>
</dbReference>
<dbReference type="PANTHER" id="PTHR30586:SF0">
    <property type="entry name" value="ION-TRANSLOCATING OXIDOREDUCTASE COMPLEX SUBUNIT E"/>
    <property type="match status" value="1"/>
</dbReference>
<evidence type="ECO:0000256" key="2">
    <source>
        <dbReference type="ARBA" id="ARBA00022448"/>
    </source>
</evidence>
<feature type="transmembrane region" description="Helical" evidence="7">
    <location>
        <begin position="39"/>
        <end position="60"/>
    </location>
</feature>
<accession>D2MN20</accession>
<dbReference type="Proteomes" id="UP000005017">
    <property type="component" value="Unassembled WGS sequence"/>
</dbReference>
<keyword evidence="3 7" id="KW-0812">Transmembrane</keyword>
<name>D2MN20_9FIRM</name>
<feature type="transmembrane region" description="Helical" evidence="7">
    <location>
        <begin position="137"/>
        <end position="161"/>
    </location>
</feature>
<keyword evidence="4" id="KW-1278">Translocase</keyword>
<dbReference type="STRING" id="679192.HMPREF9013_0034"/>
<gene>
    <name evidence="8" type="primary">rnfE</name>
    <name evidence="8" type="ORF">HMPREF9013_0034</name>
</gene>
<evidence type="ECO:0000256" key="6">
    <source>
        <dbReference type="ARBA" id="ARBA00023136"/>
    </source>
</evidence>
<dbReference type="EMBL" id="ADFR01000003">
    <property type="protein sequence ID" value="EFC05842.1"/>
    <property type="molecule type" value="Genomic_DNA"/>
</dbReference>
<organism evidence="8 9">
    <name type="scientific">Bulleidia extructa W1219</name>
    <dbReference type="NCBI Taxonomy" id="679192"/>
    <lineage>
        <taxon>Bacteria</taxon>
        <taxon>Bacillati</taxon>
        <taxon>Bacillota</taxon>
        <taxon>Erysipelotrichia</taxon>
        <taxon>Erysipelotrichales</taxon>
        <taxon>Erysipelotrichaceae</taxon>
        <taxon>Bulleidia</taxon>
    </lineage>
</organism>
<comment type="subcellular location">
    <subcellularLocation>
        <location evidence="1">Endomembrane system</location>
        <topology evidence="1">Multi-pass membrane protein</topology>
    </subcellularLocation>
</comment>
<dbReference type="GO" id="GO:0005886">
    <property type="term" value="C:plasma membrane"/>
    <property type="evidence" value="ECO:0007669"/>
    <property type="project" value="TreeGrafter"/>
</dbReference>
<keyword evidence="2" id="KW-0813">Transport</keyword>
<evidence type="ECO:0000256" key="7">
    <source>
        <dbReference type="SAM" id="Phobius"/>
    </source>
</evidence>
<feature type="transmembrane region" description="Helical" evidence="7">
    <location>
        <begin position="97"/>
        <end position="116"/>
    </location>
</feature>
<reference evidence="9" key="1">
    <citation type="submission" date="2009-12" db="EMBL/GenBank/DDBJ databases">
        <title>Sequence of Clostridiales genomosp. BVAB3 str. UPII9-5.</title>
        <authorList>
            <person name="Madupu R."/>
            <person name="Durkin A.S."/>
            <person name="Torralba M."/>
            <person name="Methe B."/>
            <person name="Sutton G.G."/>
            <person name="Strausberg R.L."/>
            <person name="Nelson K.E."/>
        </authorList>
    </citation>
    <scope>NUCLEOTIDE SEQUENCE [LARGE SCALE GENOMIC DNA]</scope>
    <source>
        <strain evidence="9">W1219</strain>
    </source>
</reference>
<keyword evidence="6 7" id="KW-0472">Membrane</keyword>
<dbReference type="NCBIfam" id="NF009070">
    <property type="entry name" value="PRK12405.1"/>
    <property type="match status" value="1"/>
</dbReference>
<evidence type="ECO:0000256" key="5">
    <source>
        <dbReference type="ARBA" id="ARBA00022989"/>
    </source>
</evidence>
<dbReference type="PIRSF" id="PIRSF006102">
    <property type="entry name" value="NQR_DE"/>
    <property type="match status" value="1"/>
</dbReference>
<evidence type="ECO:0000256" key="4">
    <source>
        <dbReference type="ARBA" id="ARBA00022967"/>
    </source>
</evidence>
<feature type="transmembrane region" description="Helical" evidence="7">
    <location>
        <begin position="72"/>
        <end position="91"/>
    </location>
</feature>
<evidence type="ECO:0000313" key="9">
    <source>
        <dbReference type="Proteomes" id="UP000005017"/>
    </source>
</evidence>
<dbReference type="AlphaFoldDB" id="D2MN20"/>
<dbReference type="GO" id="GO:0012505">
    <property type="term" value="C:endomembrane system"/>
    <property type="evidence" value="ECO:0007669"/>
    <property type="project" value="UniProtKB-SubCell"/>
</dbReference>